<comment type="subcellular location">
    <subcellularLocation>
        <location evidence="1">Membrane</location>
    </subcellularLocation>
</comment>
<dbReference type="PANTHER" id="PTHR37042:SF4">
    <property type="entry name" value="OUTER MEMBRANE PROTEIN RV1973"/>
    <property type="match status" value="1"/>
</dbReference>
<evidence type="ECO:0000256" key="2">
    <source>
        <dbReference type="ARBA" id="ARBA00023136"/>
    </source>
</evidence>
<name>A0A1A0QZI7_MYCPR</name>
<protein>
    <recommendedName>
        <fullName evidence="5">Twin-arginine translocation pathway signal</fullName>
    </recommendedName>
</protein>
<evidence type="ECO:0000256" key="1">
    <source>
        <dbReference type="ARBA" id="ARBA00004370"/>
    </source>
</evidence>
<reference evidence="4" key="1">
    <citation type="submission" date="2016-06" db="EMBL/GenBank/DDBJ databases">
        <authorList>
            <person name="Sutton G."/>
            <person name="Brinkac L."/>
            <person name="Sanka R."/>
            <person name="Adams M."/>
            <person name="Lau E."/>
            <person name="Mehaffy C."/>
            <person name="Tameris M."/>
            <person name="Hatherill M."/>
            <person name="Hanekom W."/>
            <person name="Mahomed H."/>
            <person name="Mcshane H."/>
        </authorList>
    </citation>
    <scope>NUCLEOTIDE SEQUENCE [LARGE SCALE GENOMIC DNA]</scope>
    <source>
        <strain evidence="4">852002-51209_SCH5440388</strain>
    </source>
</reference>
<evidence type="ECO:0008006" key="5">
    <source>
        <dbReference type="Google" id="ProtNLM"/>
    </source>
</evidence>
<dbReference type="EMBL" id="LZSO01000031">
    <property type="protein sequence ID" value="OBB27333.1"/>
    <property type="molecule type" value="Genomic_DNA"/>
</dbReference>
<comment type="caution">
    <text evidence="3">The sequence shown here is derived from an EMBL/GenBank/DDBJ whole genome shotgun (WGS) entry which is preliminary data.</text>
</comment>
<keyword evidence="2" id="KW-0472">Membrane</keyword>
<gene>
    <name evidence="3" type="ORF">A5792_25650</name>
</gene>
<evidence type="ECO:0000313" key="4">
    <source>
        <dbReference type="Proteomes" id="UP000093902"/>
    </source>
</evidence>
<dbReference type="AlphaFoldDB" id="A0A1A0QZI7"/>
<accession>A0A1A0QZI7</accession>
<dbReference type="PANTHER" id="PTHR37042">
    <property type="entry name" value="OUTER MEMBRANE PROTEIN RV1973"/>
    <property type="match status" value="1"/>
</dbReference>
<sequence>MVGCVALTLTCGAGWLRFHDGQQSAALLGGPESVRAATEGTIAMLSYSPDTVDTDLLAVRDRLTGDFRESFTALVNDVVIPGAREKKIHSSATVPAAASVAADKAHATVLVYVNQTTVVADDPPTDTTTSVKVGLEKIDGRWLISDFAPI</sequence>
<dbReference type="GO" id="GO:0016020">
    <property type="term" value="C:membrane"/>
    <property type="evidence" value="ECO:0007669"/>
    <property type="project" value="UniProtKB-SubCell"/>
</dbReference>
<proteinExistence type="predicted"/>
<evidence type="ECO:0000313" key="3">
    <source>
        <dbReference type="EMBL" id="OBB27333.1"/>
    </source>
</evidence>
<organism evidence="3 4">
    <name type="scientific">Mycolicibacterium peregrinum</name>
    <name type="common">Mycobacterium peregrinum</name>
    <dbReference type="NCBI Taxonomy" id="43304"/>
    <lineage>
        <taxon>Bacteria</taxon>
        <taxon>Bacillati</taxon>
        <taxon>Actinomycetota</taxon>
        <taxon>Actinomycetes</taxon>
        <taxon>Mycobacteriales</taxon>
        <taxon>Mycobacteriaceae</taxon>
        <taxon>Mycolicibacterium</taxon>
    </lineage>
</organism>
<dbReference type="Proteomes" id="UP000093902">
    <property type="component" value="Unassembled WGS sequence"/>
</dbReference>